<dbReference type="EnsemblPlants" id="ORUFI01G27230.1">
    <property type="protein sequence ID" value="ORUFI01G27230.1"/>
    <property type="gene ID" value="ORUFI01G27230"/>
</dbReference>
<evidence type="ECO:0000313" key="2">
    <source>
        <dbReference type="EnsemblPlants" id="ORUFI01G27230.1"/>
    </source>
</evidence>
<keyword evidence="3" id="KW-1185">Reference proteome</keyword>
<reference evidence="2" key="2">
    <citation type="submission" date="2015-06" db="UniProtKB">
        <authorList>
            <consortium name="EnsemblPlants"/>
        </authorList>
    </citation>
    <scope>IDENTIFICATION</scope>
</reference>
<reference evidence="3" key="1">
    <citation type="submission" date="2013-06" db="EMBL/GenBank/DDBJ databases">
        <authorList>
            <person name="Zhao Q."/>
        </authorList>
    </citation>
    <scope>NUCLEOTIDE SEQUENCE</scope>
    <source>
        <strain evidence="3">cv. W1943</strain>
    </source>
</reference>
<dbReference type="Proteomes" id="UP000008022">
    <property type="component" value="Unassembled WGS sequence"/>
</dbReference>
<evidence type="ECO:0000313" key="3">
    <source>
        <dbReference type="Proteomes" id="UP000008022"/>
    </source>
</evidence>
<accession>A0A0E0MZW7</accession>
<feature type="compositionally biased region" description="Basic and acidic residues" evidence="1">
    <location>
        <begin position="103"/>
        <end position="112"/>
    </location>
</feature>
<dbReference type="Gramene" id="ORUFI01G27230.1">
    <property type="protein sequence ID" value="ORUFI01G27230.1"/>
    <property type="gene ID" value="ORUFI01G27230"/>
</dbReference>
<evidence type="ECO:0000256" key="1">
    <source>
        <dbReference type="SAM" id="MobiDB-lite"/>
    </source>
</evidence>
<name>A0A0E0MZW7_ORYRU</name>
<sequence>MWMWLWCTLAQQQQLKQEEEALQTGVADRPADESNKQHGRPLQHSTQQRAQEGMHAANSHGHGHGSEWPLPGQATMGSQQQQRHRARIHASGSGARTSSHPAGADHGHSPRR</sequence>
<feature type="region of interest" description="Disordered" evidence="1">
    <location>
        <begin position="16"/>
        <end position="112"/>
    </location>
</feature>
<organism evidence="2 3">
    <name type="scientific">Oryza rufipogon</name>
    <name type="common">Brownbeard rice</name>
    <name type="synonym">Asian wild rice</name>
    <dbReference type="NCBI Taxonomy" id="4529"/>
    <lineage>
        <taxon>Eukaryota</taxon>
        <taxon>Viridiplantae</taxon>
        <taxon>Streptophyta</taxon>
        <taxon>Embryophyta</taxon>
        <taxon>Tracheophyta</taxon>
        <taxon>Spermatophyta</taxon>
        <taxon>Magnoliopsida</taxon>
        <taxon>Liliopsida</taxon>
        <taxon>Poales</taxon>
        <taxon>Poaceae</taxon>
        <taxon>BOP clade</taxon>
        <taxon>Oryzoideae</taxon>
        <taxon>Oryzeae</taxon>
        <taxon>Oryzinae</taxon>
        <taxon>Oryza</taxon>
    </lineage>
</organism>
<dbReference type="HOGENOM" id="CLU_2150001_0_0_1"/>
<proteinExistence type="predicted"/>
<dbReference type="AlphaFoldDB" id="A0A0E0MZW7"/>
<protein>
    <submittedName>
        <fullName evidence="2">Uncharacterized protein</fullName>
    </submittedName>
</protein>